<feature type="non-terminal residue" evidence="1">
    <location>
        <position position="21"/>
    </location>
</feature>
<proteinExistence type="predicted"/>
<reference evidence="1" key="1">
    <citation type="submission" date="2021-06" db="EMBL/GenBank/DDBJ databases">
        <authorList>
            <person name="Hodson N. C."/>
            <person name="Mongue J. A."/>
            <person name="Jaron S. K."/>
        </authorList>
    </citation>
    <scope>NUCLEOTIDE SEQUENCE</scope>
</reference>
<sequence>IRKRSTPERPITKDVLILDFA</sequence>
<gene>
    <name evidence="1" type="ORF">AFUS01_LOCUS9608</name>
</gene>
<name>A0A8J2JIC0_9HEXA</name>
<accession>A0A8J2JIC0</accession>
<dbReference type="Proteomes" id="UP000708208">
    <property type="component" value="Unassembled WGS sequence"/>
</dbReference>
<feature type="non-terminal residue" evidence="1">
    <location>
        <position position="1"/>
    </location>
</feature>
<organism evidence="1 2">
    <name type="scientific">Allacma fusca</name>
    <dbReference type="NCBI Taxonomy" id="39272"/>
    <lineage>
        <taxon>Eukaryota</taxon>
        <taxon>Metazoa</taxon>
        <taxon>Ecdysozoa</taxon>
        <taxon>Arthropoda</taxon>
        <taxon>Hexapoda</taxon>
        <taxon>Collembola</taxon>
        <taxon>Symphypleona</taxon>
        <taxon>Sminthuridae</taxon>
        <taxon>Allacma</taxon>
    </lineage>
</organism>
<evidence type="ECO:0000313" key="1">
    <source>
        <dbReference type="EMBL" id="CAG7720326.1"/>
    </source>
</evidence>
<evidence type="ECO:0000313" key="2">
    <source>
        <dbReference type="Proteomes" id="UP000708208"/>
    </source>
</evidence>
<keyword evidence="2" id="KW-1185">Reference proteome</keyword>
<protein>
    <submittedName>
        <fullName evidence="1">Uncharacterized protein</fullName>
    </submittedName>
</protein>
<comment type="caution">
    <text evidence="1">The sequence shown here is derived from an EMBL/GenBank/DDBJ whole genome shotgun (WGS) entry which is preliminary data.</text>
</comment>
<dbReference type="EMBL" id="CAJVCH010069577">
    <property type="protein sequence ID" value="CAG7720326.1"/>
    <property type="molecule type" value="Genomic_DNA"/>
</dbReference>
<dbReference type="AlphaFoldDB" id="A0A8J2JIC0"/>